<dbReference type="EMBL" id="JANBPW010001771">
    <property type="protein sequence ID" value="KAJ1943187.1"/>
    <property type="molecule type" value="Genomic_DNA"/>
</dbReference>
<dbReference type="Proteomes" id="UP001150603">
    <property type="component" value="Unassembled WGS sequence"/>
</dbReference>
<comment type="caution">
    <text evidence="1">The sequence shown here is derived from an EMBL/GenBank/DDBJ whole genome shotgun (WGS) entry which is preliminary data.</text>
</comment>
<evidence type="ECO:0000313" key="1">
    <source>
        <dbReference type="EMBL" id="KAJ1943187.1"/>
    </source>
</evidence>
<protein>
    <submittedName>
        <fullName evidence="1">Uncharacterized protein</fullName>
    </submittedName>
</protein>
<accession>A0ACC1J9L8</accession>
<gene>
    <name evidence="1" type="ORF">FBU59_002987</name>
</gene>
<proteinExistence type="predicted"/>
<reference evidence="1" key="1">
    <citation type="submission" date="2022-07" db="EMBL/GenBank/DDBJ databases">
        <title>Phylogenomic reconstructions and comparative analyses of Kickxellomycotina fungi.</title>
        <authorList>
            <person name="Reynolds N.K."/>
            <person name="Stajich J.E."/>
            <person name="Barry K."/>
            <person name="Grigoriev I.V."/>
            <person name="Crous P."/>
            <person name="Smith M.E."/>
        </authorList>
    </citation>
    <scope>NUCLEOTIDE SEQUENCE</scope>
    <source>
        <strain evidence="1">NRRL 5244</strain>
    </source>
</reference>
<name>A0ACC1J9L8_9FUNG</name>
<keyword evidence="2" id="KW-1185">Reference proteome</keyword>
<evidence type="ECO:0000313" key="2">
    <source>
        <dbReference type="Proteomes" id="UP001150603"/>
    </source>
</evidence>
<sequence length="184" mass="21167">MSIVSIPSSPVSSHHMPYQFTYVNHNNFDATYSLIFAGQLENSMDADLLSPDFTIELAKNKMTLMFRPKEDGHVMMSGKYEGLTGRRVTLTGYGGRFKAERLPFGKRWTFCNGAGCWYNWYISEEGDDVVVLKDHNKNTLAEFRRPLFHWKMEGLLTIHQNLEEDMFALVLLTAKMVHRNIVGH</sequence>
<organism evidence="1 2">
    <name type="scientific">Linderina macrospora</name>
    <dbReference type="NCBI Taxonomy" id="4868"/>
    <lineage>
        <taxon>Eukaryota</taxon>
        <taxon>Fungi</taxon>
        <taxon>Fungi incertae sedis</taxon>
        <taxon>Zoopagomycota</taxon>
        <taxon>Kickxellomycotina</taxon>
        <taxon>Kickxellomycetes</taxon>
        <taxon>Kickxellales</taxon>
        <taxon>Kickxellaceae</taxon>
        <taxon>Linderina</taxon>
    </lineage>
</organism>